<dbReference type="Pfam" id="PF09748">
    <property type="entry name" value="Med10"/>
    <property type="match status" value="1"/>
</dbReference>
<organism evidence="7 8">
    <name type="scientific">Intoshia linei</name>
    <dbReference type="NCBI Taxonomy" id="1819745"/>
    <lineage>
        <taxon>Eukaryota</taxon>
        <taxon>Metazoa</taxon>
        <taxon>Spiralia</taxon>
        <taxon>Lophotrochozoa</taxon>
        <taxon>Mesozoa</taxon>
        <taxon>Orthonectida</taxon>
        <taxon>Rhopaluridae</taxon>
        <taxon>Intoshia</taxon>
    </lineage>
</organism>
<dbReference type="EMBL" id="LWCA01000206">
    <property type="protein sequence ID" value="OAF69963.1"/>
    <property type="molecule type" value="Genomic_DNA"/>
</dbReference>
<evidence type="ECO:0000313" key="8">
    <source>
        <dbReference type="Proteomes" id="UP000078046"/>
    </source>
</evidence>
<keyword evidence="6" id="KW-0010">Activator</keyword>
<dbReference type="GO" id="GO:0016592">
    <property type="term" value="C:mediator complex"/>
    <property type="evidence" value="ECO:0007669"/>
    <property type="project" value="InterPro"/>
</dbReference>
<evidence type="ECO:0000256" key="2">
    <source>
        <dbReference type="ARBA" id="ARBA00005389"/>
    </source>
</evidence>
<reference evidence="7 8" key="1">
    <citation type="submission" date="2016-04" db="EMBL/GenBank/DDBJ databases">
        <title>The genome of Intoshia linei affirms orthonectids as highly simplified spiralians.</title>
        <authorList>
            <person name="Mikhailov K.V."/>
            <person name="Slusarev G.S."/>
            <person name="Nikitin M.A."/>
            <person name="Logacheva M.D."/>
            <person name="Penin A."/>
            <person name="Aleoshin V."/>
            <person name="Panchin Y.V."/>
        </authorList>
    </citation>
    <scope>NUCLEOTIDE SEQUENCE [LARGE SCALE GENOMIC DNA]</scope>
    <source>
        <strain evidence="7">Intl2013</strain>
        <tissue evidence="7">Whole animal</tissue>
    </source>
</reference>
<protein>
    <recommendedName>
        <fullName evidence="6">Mediator of RNA polymerase II transcription subunit 10</fullName>
    </recommendedName>
    <alternativeName>
        <fullName evidence="6">Mediator complex subunit 10</fullName>
    </alternativeName>
</protein>
<keyword evidence="5 6" id="KW-0539">Nucleus</keyword>
<evidence type="ECO:0000313" key="7">
    <source>
        <dbReference type="EMBL" id="OAF69963.1"/>
    </source>
</evidence>
<comment type="similarity">
    <text evidence="2 6">Belongs to the Mediator complex subunit 10 family.</text>
</comment>
<keyword evidence="4 6" id="KW-0804">Transcription</keyword>
<evidence type="ECO:0000256" key="3">
    <source>
        <dbReference type="ARBA" id="ARBA00023015"/>
    </source>
</evidence>
<evidence type="ECO:0000256" key="6">
    <source>
        <dbReference type="RuleBase" id="RU364146"/>
    </source>
</evidence>
<keyword evidence="3 6" id="KW-0805">Transcription regulation</keyword>
<evidence type="ECO:0000256" key="4">
    <source>
        <dbReference type="ARBA" id="ARBA00023163"/>
    </source>
</evidence>
<accession>A0A177B8J7</accession>
<sequence length="72" mass="8355">MKKFQNEKEGIENHLFLCVENLRQLNMMTKEFQTNGQTSYNTKINSVIKNLAELENILNGIENICVPVELLQ</sequence>
<comment type="subunit">
    <text evidence="6">Component of the Mediator complex.</text>
</comment>
<name>A0A177B8J7_9BILA</name>
<dbReference type="GO" id="GO:0006357">
    <property type="term" value="P:regulation of transcription by RNA polymerase II"/>
    <property type="evidence" value="ECO:0007669"/>
    <property type="project" value="InterPro"/>
</dbReference>
<dbReference type="AlphaFoldDB" id="A0A177B8J7"/>
<dbReference type="GO" id="GO:0003712">
    <property type="term" value="F:transcription coregulator activity"/>
    <property type="evidence" value="ECO:0007669"/>
    <property type="project" value="InterPro"/>
</dbReference>
<dbReference type="InterPro" id="IPR019145">
    <property type="entry name" value="Mediator_Med10"/>
</dbReference>
<proteinExistence type="inferred from homology"/>
<keyword evidence="8" id="KW-1185">Reference proteome</keyword>
<gene>
    <name evidence="6" type="primary">MED10</name>
    <name evidence="7" type="ORF">A3Q56_02306</name>
</gene>
<comment type="function">
    <text evidence="6">Component of the Mediator complex, a coactivator involved in the regulated transcription of nearly all RNA polymerase II-dependent genes. Mediator functions as a bridge to convey information from gene-specific regulatory proteins to the basal RNA polymerase II transcription machinery. Mediator is recruited to promoters by direct interactions with regulatory proteins and serves as a scaffold for the assembly of a functional preinitiation complex with RNA polymerase II and the general transcription factors.</text>
</comment>
<evidence type="ECO:0000256" key="1">
    <source>
        <dbReference type="ARBA" id="ARBA00004123"/>
    </source>
</evidence>
<evidence type="ECO:0000256" key="5">
    <source>
        <dbReference type="ARBA" id="ARBA00023242"/>
    </source>
</evidence>
<comment type="caution">
    <text evidence="7">The sequence shown here is derived from an EMBL/GenBank/DDBJ whole genome shotgun (WGS) entry which is preliminary data.</text>
</comment>
<dbReference type="OrthoDB" id="337270at2759"/>
<comment type="subcellular location">
    <subcellularLocation>
        <location evidence="1 6">Nucleus</location>
    </subcellularLocation>
</comment>
<dbReference type="Proteomes" id="UP000078046">
    <property type="component" value="Unassembled WGS sequence"/>
</dbReference>